<feature type="region of interest" description="Disordered" evidence="6">
    <location>
        <begin position="1"/>
        <end position="20"/>
    </location>
</feature>
<proteinExistence type="predicted"/>
<dbReference type="SUPFAM" id="SSF46589">
    <property type="entry name" value="tRNA-binding arm"/>
    <property type="match status" value="1"/>
</dbReference>
<keyword evidence="1 8" id="KW-0436">Ligase</keyword>
<dbReference type="InterPro" id="IPR045864">
    <property type="entry name" value="aa-tRNA-synth_II/BPL/LPL"/>
</dbReference>
<dbReference type="Proteomes" id="UP001589894">
    <property type="component" value="Unassembled WGS sequence"/>
</dbReference>
<dbReference type="InterPro" id="IPR006195">
    <property type="entry name" value="aa-tRNA-synth_II"/>
</dbReference>
<name>A0ABV6P0D1_9ACTN</name>
<evidence type="ECO:0000313" key="9">
    <source>
        <dbReference type="Proteomes" id="UP001589894"/>
    </source>
</evidence>
<keyword evidence="5" id="KW-0030">Aminoacyl-tRNA synthetase</keyword>
<feature type="domain" description="Aminoacyl-transfer RNA synthetases class-II family profile" evidence="7">
    <location>
        <begin position="134"/>
        <end position="349"/>
    </location>
</feature>
<protein>
    <submittedName>
        <fullName evidence="8">Phenylalanine--tRNA ligase subunit alpha</fullName>
        <ecNumber evidence="8">6.1.1.20</ecNumber>
    </submittedName>
</protein>
<keyword evidence="3" id="KW-0067">ATP-binding</keyword>
<evidence type="ECO:0000256" key="5">
    <source>
        <dbReference type="ARBA" id="ARBA00023146"/>
    </source>
</evidence>
<evidence type="ECO:0000259" key="7">
    <source>
        <dbReference type="PROSITE" id="PS50862"/>
    </source>
</evidence>
<dbReference type="Pfam" id="PF01409">
    <property type="entry name" value="tRNA-synt_2d"/>
    <property type="match status" value="1"/>
</dbReference>
<dbReference type="PROSITE" id="PS50862">
    <property type="entry name" value="AA_TRNA_LIGASE_II"/>
    <property type="match status" value="1"/>
</dbReference>
<dbReference type="InterPro" id="IPR002319">
    <property type="entry name" value="Phenylalanyl-tRNA_Synthase"/>
</dbReference>
<dbReference type="GO" id="GO:0004826">
    <property type="term" value="F:phenylalanine-tRNA ligase activity"/>
    <property type="evidence" value="ECO:0007669"/>
    <property type="project" value="UniProtKB-EC"/>
</dbReference>
<reference evidence="8 9" key="1">
    <citation type="submission" date="2024-09" db="EMBL/GenBank/DDBJ databases">
        <authorList>
            <person name="Sun Q."/>
            <person name="Mori K."/>
        </authorList>
    </citation>
    <scope>NUCLEOTIDE SEQUENCE [LARGE SCALE GENOMIC DNA]</scope>
    <source>
        <strain evidence="8 9">TBRC 2205</strain>
    </source>
</reference>
<dbReference type="InterPro" id="IPR010978">
    <property type="entry name" value="tRNA-bd_arm"/>
</dbReference>
<dbReference type="EMBL" id="JBHLUE010000016">
    <property type="protein sequence ID" value="MFC0566489.1"/>
    <property type="molecule type" value="Genomic_DNA"/>
</dbReference>
<dbReference type="Pfam" id="PF02912">
    <property type="entry name" value="Phe_tRNA-synt_N"/>
    <property type="match status" value="1"/>
</dbReference>
<keyword evidence="2" id="KW-0547">Nucleotide-binding</keyword>
<sequence>MPDSEHNDIETPRPQPTAPDLLRDLTALTADARAAVRAAATPAELAAVRRELLGRSGTLPALRRRIGPLPAADRRTAGAALHAVQQQLTAEIETRERDLLDAEPAVAVPLDVTVPGRPVGGGGLHPTTQLRYDLDDAFAALNFEVYAGPEISSERYEFDALNFPPEHPARETMDTYWLAGDAGRAGDGDGPGTDRRCLRPHLTGASVRYLREHPPPVRIVYPGRVYRNESTDARHERAFFQYEVLLVDTDVPLSTARFLVDTILETTFGAPVRTRMRAGFFPFVEPGFEIDMECQVCAGRGCRTCRQVGWLEVMPGGSPHPNVLRAAGLDPDRWTGCYLNVGLDRLVMMRYGIDDVRLMHGADLRFLDQFC</sequence>
<keyword evidence="9" id="KW-1185">Reference proteome</keyword>
<dbReference type="RefSeq" id="WP_377341152.1">
    <property type="nucleotide sequence ID" value="NZ_JBHLUE010000016.1"/>
</dbReference>
<evidence type="ECO:0000256" key="3">
    <source>
        <dbReference type="ARBA" id="ARBA00022840"/>
    </source>
</evidence>
<dbReference type="Gene3D" id="3.30.930.10">
    <property type="entry name" value="Bira Bifunctional Protein, Domain 2"/>
    <property type="match status" value="1"/>
</dbReference>
<dbReference type="InterPro" id="IPR004188">
    <property type="entry name" value="Phe-tRNA_ligase_II_N"/>
</dbReference>
<keyword evidence="4" id="KW-0648">Protein biosynthesis</keyword>
<evidence type="ECO:0000256" key="2">
    <source>
        <dbReference type="ARBA" id="ARBA00022741"/>
    </source>
</evidence>
<evidence type="ECO:0000313" key="8">
    <source>
        <dbReference type="EMBL" id="MFC0566489.1"/>
    </source>
</evidence>
<feature type="compositionally biased region" description="Basic and acidic residues" evidence="6">
    <location>
        <begin position="1"/>
        <end position="11"/>
    </location>
</feature>
<evidence type="ECO:0000256" key="6">
    <source>
        <dbReference type="SAM" id="MobiDB-lite"/>
    </source>
</evidence>
<comment type="caution">
    <text evidence="8">The sequence shown here is derived from an EMBL/GenBank/DDBJ whole genome shotgun (WGS) entry which is preliminary data.</text>
</comment>
<gene>
    <name evidence="8" type="ORF">ACFFHU_20410</name>
</gene>
<evidence type="ECO:0000256" key="1">
    <source>
        <dbReference type="ARBA" id="ARBA00022598"/>
    </source>
</evidence>
<accession>A0ABV6P0D1</accession>
<dbReference type="SUPFAM" id="SSF55681">
    <property type="entry name" value="Class II aaRS and biotin synthetases"/>
    <property type="match status" value="1"/>
</dbReference>
<evidence type="ECO:0000256" key="4">
    <source>
        <dbReference type="ARBA" id="ARBA00022917"/>
    </source>
</evidence>
<dbReference type="EC" id="6.1.1.20" evidence="8"/>
<organism evidence="8 9">
    <name type="scientific">Plantactinospora siamensis</name>
    <dbReference type="NCBI Taxonomy" id="555372"/>
    <lineage>
        <taxon>Bacteria</taxon>
        <taxon>Bacillati</taxon>
        <taxon>Actinomycetota</taxon>
        <taxon>Actinomycetes</taxon>
        <taxon>Micromonosporales</taxon>
        <taxon>Micromonosporaceae</taxon>
        <taxon>Plantactinospora</taxon>
    </lineage>
</organism>